<gene>
    <name evidence="1" type="ORF">SAMN02583745_01033</name>
</gene>
<proteinExistence type="predicted"/>
<keyword evidence="2" id="KW-1185">Reference proteome</keyword>
<dbReference type="NCBIfam" id="TIGR03292">
    <property type="entry name" value="PhnH_redo"/>
    <property type="match status" value="1"/>
</dbReference>
<dbReference type="Proteomes" id="UP000242642">
    <property type="component" value="Unassembled WGS sequence"/>
</dbReference>
<dbReference type="GO" id="GO:0019634">
    <property type="term" value="P:organic phosphonate metabolic process"/>
    <property type="evidence" value="ECO:0007669"/>
    <property type="project" value="InterPro"/>
</dbReference>
<accession>A0A1I0ARL9</accession>
<dbReference type="Gene3D" id="3.40.50.11310">
    <property type="entry name" value="Bacterial phosphonate metabolism protein PhnH"/>
    <property type="match status" value="1"/>
</dbReference>
<sequence>MTLYTGFHSPCLDAQIGFKQVLDSLSQPGKINTYENWHFNWPTLNNASVACLLALCDQDTPVFIDKTLALSDISRSVAFHTQSKLTEQLCDAHFAFLDESIDLESLEQLNIGTDISPESSAFVIIQTKQLPQVTDNNDSTPTDKAVLKELGQTTLRLTGPGILGSRMITTALPVDILTYLVEGRKAFPKGVDFILTHQNSMLGIARTTQLEVISCM</sequence>
<name>A0A1I0ARL9_9GAMM</name>
<evidence type="ECO:0000313" key="1">
    <source>
        <dbReference type="EMBL" id="SES97004.1"/>
    </source>
</evidence>
<protein>
    <submittedName>
        <fullName evidence="1">Alpha-D-ribose 1-methylphosphonate 5-triphosphate synthase subunit PhnH</fullName>
    </submittedName>
</protein>
<dbReference type="SUPFAM" id="SSF159709">
    <property type="entry name" value="PhnH-like"/>
    <property type="match status" value="1"/>
</dbReference>
<dbReference type="OrthoDB" id="9814509at2"/>
<dbReference type="RefSeq" id="WP_093318348.1">
    <property type="nucleotide sequence ID" value="NZ_FOHV01000006.1"/>
</dbReference>
<dbReference type="PIRSF" id="PIRSF020680">
    <property type="entry name" value="PhnH"/>
    <property type="match status" value="1"/>
</dbReference>
<dbReference type="AlphaFoldDB" id="A0A1I0ARL9"/>
<dbReference type="InterPro" id="IPR008772">
    <property type="entry name" value="Phosphonate_metab_PhnH"/>
</dbReference>
<dbReference type="EMBL" id="FOHV01000006">
    <property type="protein sequence ID" value="SES97004.1"/>
    <property type="molecule type" value="Genomic_DNA"/>
</dbReference>
<dbReference type="STRING" id="1123402.SAMN02583745_01033"/>
<dbReference type="InterPro" id="IPR038058">
    <property type="entry name" value="PhnH-like_sp"/>
</dbReference>
<reference evidence="2" key="1">
    <citation type="submission" date="2016-10" db="EMBL/GenBank/DDBJ databases">
        <authorList>
            <person name="Varghese N."/>
            <person name="Submissions S."/>
        </authorList>
    </citation>
    <scope>NUCLEOTIDE SEQUENCE [LARGE SCALE GENOMIC DNA]</scope>
    <source>
        <strain evidence="2">DSM 18579</strain>
    </source>
</reference>
<evidence type="ECO:0000313" key="2">
    <source>
        <dbReference type="Proteomes" id="UP000242642"/>
    </source>
</evidence>
<organism evidence="1 2">
    <name type="scientific">Thorsellia anophelis DSM 18579</name>
    <dbReference type="NCBI Taxonomy" id="1123402"/>
    <lineage>
        <taxon>Bacteria</taxon>
        <taxon>Pseudomonadati</taxon>
        <taxon>Pseudomonadota</taxon>
        <taxon>Gammaproteobacteria</taxon>
        <taxon>Enterobacterales</taxon>
        <taxon>Thorselliaceae</taxon>
        <taxon>Thorsellia</taxon>
    </lineage>
</organism>
<dbReference type="Pfam" id="PF05845">
    <property type="entry name" value="PhnH"/>
    <property type="match status" value="1"/>
</dbReference>